<dbReference type="SUPFAM" id="SSF160719">
    <property type="entry name" value="gpW/gp25-like"/>
    <property type="match status" value="1"/>
</dbReference>
<dbReference type="InterPro" id="IPR007048">
    <property type="entry name" value="IraD/Gp25-like"/>
</dbReference>
<dbReference type="RefSeq" id="WP_101814715.1">
    <property type="nucleotide sequence ID" value="NZ_PJZF01000002.1"/>
</dbReference>
<keyword evidence="3" id="KW-1185">Reference proteome</keyword>
<feature type="domain" description="IraD/Gp25-like" evidence="1">
    <location>
        <begin position="19"/>
        <end position="105"/>
    </location>
</feature>
<dbReference type="OrthoDB" id="9802846at2"/>
<dbReference type="AlphaFoldDB" id="A0A2N5EEG1"/>
<reference evidence="2 3" key="1">
    <citation type="submission" date="2017-12" db="EMBL/GenBank/DDBJ databases">
        <title>Characterization of six clinical isolates of Enterochimera gen. nov., a novel genus of the Yersiniaciae family and the three species Enterochimera arupensis sp. nov., Enterochimera coloradensis sp. nov, and Enterochimera californica sp. nov.</title>
        <authorList>
            <person name="Rossi A."/>
            <person name="Fisher M."/>
        </authorList>
    </citation>
    <scope>NUCLEOTIDE SEQUENCE [LARGE SCALE GENOMIC DNA]</scope>
    <source>
        <strain evidence="3">2015-Iso6</strain>
    </source>
</reference>
<name>A0A2N5EEG1_9GAMM</name>
<sequence length="116" mass="12939">MNQATYLGMNRANGEAISDLEHIRQSVSDILQTPQGSRVMRRSYGSLLSTLIDQPQNETLRLQIMAACYSALLQWEPRITLTAITFTPGYDGKMVVELTGTRRDTAMKFSLSIPVS</sequence>
<accession>A0A2N5EEG1</accession>
<gene>
    <name evidence="2" type="ORF">CYR55_03090</name>
</gene>
<dbReference type="Pfam" id="PF04965">
    <property type="entry name" value="GPW_gp25"/>
    <property type="match status" value="1"/>
</dbReference>
<dbReference type="EMBL" id="PJZF01000002">
    <property type="protein sequence ID" value="PLR40923.1"/>
    <property type="molecule type" value="Genomic_DNA"/>
</dbReference>
<evidence type="ECO:0000259" key="1">
    <source>
        <dbReference type="Pfam" id="PF04965"/>
    </source>
</evidence>
<dbReference type="Gene3D" id="3.10.450.40">
    <property type="match status" value="1"/>
</dbReference>
<evidence type="ECO:0000313" key="3">
    <source>
        <dbReference type="Proteomes" id="UP000234240"/>
    </source>
</evidence>
<dbReference type="Proteomes" id="UP000234240">
    <property type="component" value="Unassembled WGS sequence"/>
</dbReference>
<evidence type="ECO:0000313" key="2">
    <source>
        <dbReference type="EMBL" id="PLR40923.1"/>
    </source>
</evidence>
<protein>
    <submittedName>
        <fullName evidence="2">Baseplate assembly protein</fullName>
    </submittedName>
</protein>
<comment type="caution">
    <text evidence="2">The sequence shown here is derived from an EMBL/GenBank/DDBJ whole genome shotgun (WGS) entry which is preliminary data.</text>
</comment>
<proteinExistence type="predicted"/>
<organism evidence="2 3">
    <name type="scientific">Chimaeribacter californicus</name>
    <dbReference type="NCBI Taxonomy" id="2060067"/>
    <lineage>
        <taxon>Bacteria</taxon>
        <taxon>Pseudomonadati</taxon>
        <taxon>Pseudomonadota</taxon>
        <taxon>Gammaproteobacteria</taxon>
        <taxon>Enterobacterales</taxon>
        <taxon>Yersiniaceae</taxon>
        <taxon>Chimaeribacter</taxon>
    </lineage>
</organism>